<name>A0A3G4ZVS4_9VIRU</name>
<proteinExistence type="predicted"/>
<keyword evidence="1" id="KW-0812">Transmembrane</keyword>
<dbReference type="EMBL" id="MK072066">
    <property type="protein sequence ID" value="AYV77723.1"/>
    <property type="molecule type" value="Genomic_DNA"/>
</dbReference>
<feature type="transmembrane region" description="Helical" evidence="1">
    <location>
        <begin position="86"/>
        <end position="117"/>
    </location>
</feature>
<evidence type="ECO:0000256" key="1">
    <source>
        <dbReference type="SAM" id="Phobius"/>
    </source>
</evidence>
<keyword evidence="1" id="KW-0472">Membrane</keyword>
<gene>
    <name evidence="2" type="ORF">Edafosvirus1_54</name>
</gene>
<feature type="transmembrane region" description="Helical" evidence="1">
    <location>
        <begin position="49"/>
        <end position="66"/>
    </location>
</feature>
<sequence length="199" mass="22824">MTTNYEIKVNPEIDQLYIDKKWRIYVNNLDKIIAKYKNSTTNIIKKREYDMAIIALVHVLDTVINFSTKLESTYSKMYKDSDTEKIAKYGGMSIGTVGLSILFPIATPLFCAGGFLLGYKYSSTNNKVGSNIELISSMNKICTETKKCLSDENIIEYFCKFNSYPVKLDQLFDLAMGYYSLPEELKKDYDFFNTVAKNI</sequence>
<keyword evidence="1" id="KW-1133">Transmembrane helix</keyword>
<protein>
    <submittedName>
        <fullName evidence="2">Uncharacterized protein</fullName>
    </submittedName>
</protein>
<accession>A0A3G4ZVS4</accession>
<organism evidence="2">
    <name type="scientific">Edafosvirus sp</name>
    <dbReference type="NCBI Taxonomy" id="2487765"/>
    <lineage>
        <taxon>Viruses</taxon>
        <taxon>Varidnaviria</taxon>
        <taxon>Bamfordvirae</taxon>
        <taxon>Nucleocytoviricota</taxon>
        <taxon>Megaviricetes</taxon>
        <taxon>Imitervirales</taxon>
        <taxon>Mimiviridae</taxon>
        <taxon>Klosneuvirinae</taxon>
    </lineage>
</organism>
<reference evidence="2" key="1">
    <citation type="submission" date="2018-10" db="EMBL/GenBank/DDBJ databases">
        <title>Hidden diversity of soil giant viruses.</title>
        <authorList>
            <person name="Schulz F."/>
            <person name="Alteio L."/>
            <person name="Goudeau D."/>
            <person name="Ryan E.M."/>
            <person name="Malmstrom R.R."/>
            <person name="Blanchard J."/>
            <person name="Woyke T."/>
        </authorList>
    </citation>
    <scope>NUCLEOTIDE SEQUENCE</scope>
    <source>
        <strain evidence="2">EDV1</strain>
    </source>
</reference>
<evidence type="ECO:0000313" key="2">
    <source>
        <dbReference type="EMBL" id="AYV77723.1"/>
    </source>
</evidence>